<evidence type="ECO:0000313" key="13">
    <source>
        <dbReference type="Proteomes" id="UP000005408"/>
    </source>
</evidence>
<dbReference type="PANTHER" id="PTHR21500">
    <property type="entry name" value="TUBULIN-SPECIFIC CHAPERONE A"/>
    <property type="match status" value="1"/>
</dbReference>
<evidence type="ECO:0000256" key="11">
    <source>
        <dbReference type="SAM" id="Coils"/>
    </source>
</evidence>
<evidence type="ECO:0000256" key="4">
    <source>
        <dbReference type="ARBA" id="ARBA00015002"/>
    </source>
</evidence>
<sequence>MADPRVKQIKIKTGVVKRLTKEKVSYEKEAVKIEEKVEQMKADKKDEYEIKKMIEVLQESKMMIPDTLKRLNNAYADLDTLLTKEEDLSETEEYKAGKTALEEAKARRKKEQYSTENINLHRESCRSLSRPSLARPLHLK</sequence>
<dbReference type="GO" id="GO:0005874">
    <property type="term" value="C:microtubule"/>
    <property type="evidence" value="ECO:0007669"/>
    <property type="project" value="UniProtKB-KW"/>
</dbReference>
<evidence type="ECO:0000256" key="2">
    <source>
        <dbReference type="ARBA" id="ARBA00004245"/>
    </source>
</evidence>
<comment type="subunit">
    <text evidence="9 10">Supercomplex made of cofactors A to E. Cofactors A and D function by capturing and stabilizing tubulin in a quasi-native conformation. Cofactor E binds to the cofactor D-tubulin complex; interaction with cofactor C then causes the release of tubulin polypeptides that are committed to the native state.</text>
</comment>
<dbReference type="AlphaFoldDB" id="A0A8W8I9Z6"/>
<evidence type="ECO:0000256" key="8">
    <source>
        <dbReference type="ARBA" id="ARBA00023212"/>
    </source>
</evidence>
<evidence type="ECO:0000256" key="5">
    <source>
        <dbReference type="ARBA" id="ARBA00022490"/>
    </source>
</evidence>
<evidence type="ECO:0000256" key="3">
    <source>
        <dbReference type="ARBA" id="ARBA00006806"/>
    </source>
</evidence>
<dbReference type="SUPFAM" id="SSF46988">
    <property type="entry name" value="Tubulin chaperone cofactor A"/>
    <property type="match status" value="1"/>
</dbReference>
<evidence type="ECO:0000256" key="10">
    <source>
        <dbReference type="RuleBase" id="RU364030"/>
    </source>
</evidence>
<feature type="coiled-coil region" evidence="11">
    <location>
        <begin position="16"/>
        <end position="43"/>
    </location>
</feature>
<dbReference type="Proteomes" id="UP000005408">
    <property type="component" value="Unassembled WGS sequence"/>
</dbReference>
<evidence type="ECO:0000313" key="12">
    <source>
        <dbReference type="EnsemblMetazoa" id="G13130.3:cds"/>
    </source>
</evidence>
<dbReference type="GO" id="GO:0005829">
    <property type="term" value="C:cytosol"/>
    <property type="evidence" value="ECO:0007669"/>
    <property type="project" value="TreeGrafter"/>
</dbReference>
<dbReference type="Pfam" id="PF02970">
    <property type="entry name" value="TBCA"/>
    <property type="match status" value="1"/>
</dbReference>
<keyword evidence="13" id="KW-1185">Reference proteome</keyword>
<dbReference type="Gene3D" id="1.20.58.90">
    <property type="match status" value="1"/>
</dbReference>
<comment type="subcellular location">
    <subcellularLocation>
        <location evidence="2 10">Cytoplasm</location>
        <location evidence="2 10">Cytoskeleton</location>
    </subcellularLocation>
</comment>
<dbReference type="EnsemblMetazoa" id="G13130.3">
    <property type="protein sequence ID" value="G13130.3:cds"/>
    <property type="gene ID" value="G13130"/>
</dbReference>
<evidence type="ECO:0000256" key="7">
    <source>
        <dbReference type="ARBA" id="ARBA00023186"/>
    </source>
</evidence>
<keyword evidence="5 10" id="KW-0963">Cytoplasm</keyword>
<keyword evidence="7 10" id="KW-0143">Chaperone</keyword>
<comment type="function">
    <text evidence="1">Tubulin-folding protein; involved in the early step of the tubulin folding pathway.</text>
</comment>
<keyword evidence="6 10" id="KW-0493">Microtubule</keyword>
<dbReference type="FunFam" id="1.20.58.90:FF:000010">
    <property type="entry name" value="Tubulin-specific chaperone A"/>
    <property type="match status" value="1"/>
</dbReference>
<evidence type="ECO:0000256" key="6">
    <source>
        <dbReference type="ARBA" id="ARBA00022701"/>
    </source>
</evidence>
<comment type="similarity">
    <text evidence="3 10">Belongs to the TBCA family.</text>
</comment>
<dbReference type="InterPro" id="IPR036126">
    <property type="entry name" value="TBCA_sf"/>
</dbReference>
<evidence type="ECO:0000256" key="9">
    <source>
        <dbReference type="ARBA" id="ARBA00026055"/>
    </source>
</evidence>
<reference evidence="12" key="1">
    <citation type="submission" date="2022-08" db="UniProtKB">
        <authorList>
            <consortium name="EnsemblMetazoa"/>
        </authorList>
    </citation>
    <scope>IDENTIFICATION</scope>
    <source>
        <strain evidence="12">05x7-T-G4-1.051#20</strain>
    </source>
</reference>
<dbReference type="GO" id="GO:0007021">
    <property type="term" value="P:tubulin complex assembly"/>
    <property type="evidence" value="ECO:0007669"/>
    <property type="project" value="UniProtKB-UniRule"/>
</dbReference>
<name>A0A8W8I9Z6_MAGGI</name>
<keyword evidence="8 10" id="KW-0206">Cytoskeleton</keyword>
<evidence type="ECO:0000256" key="1">
    <source>
        <dbReference type="ARBA" id="ARBA00003046"/>
    </source>
</evidence>
<dbReference type="GO" id="GO:0048487">
    <property type="term" value="F:beta-tubulin binding"/>
    <property type="evidence" value="ECO:0007669"/>
    <property type="project" value="InterPro"/>
</dbReference>
<accession>A0A8W8I9Z6</accession>
<dbReference type="InterPro" id="IPR004226">
    <property type="entry name" value="TBCA"/>
</dbReference>
<proteinExistence type="inferred from homology"/>
<protein>
    <recommendedName>
        <fullName evidence="4 10">Tubulin-specific chaperone A</fullName>
    </recommendedName>
</protein>
<keyword evidence="11" id="KW-0175">Coiled coil</keyword>
<dbReference type="PANTHER" id="PTHR21500:SF0">
    <property type="entry name" value="TUBULIN-SPECIFIC CHAPERONE A"/>
    <property type="match status" value="1"/>
</dbReference>
<dbReference type="GO" id="GO:0007023">
    <property type="term" value="P:post-chaperonin tubulin folding pathway"/>
    <property type="evidence" value="ECO:0007669"/>
    <property type="project" value="UniProtKB-UniRule"/>
</dbReference>
<organism evidence="12 13">
    <name type="scientific">Magallana gigas</name>
    <name type="common">Pacific oyster</name>
    <name type="synonym">Crassostrea gigas</name>
    <dbReference type="NCBI Taxonomy" id="29159"/>
    <lineage>
        <taxon>Eukaryota</taxon>
        <taxon>Metazoa</taxon>
        <taxon>Spiralia</taxon>
        <taxon>Lophotrochozoa</taxon>
        <taxon>Mollusca</taxon>
        <taxon>Bivalvia</taxon>
        <taxon>Autobranchia</taxon>
        <taxon>Pteriomorphia</taxon>
        <taxon>Ostreida</taxon>
        <taxon>Ostreoidea</taxon>
        <taxon>Ostreidae</taxon>
        <taxon>Magallana</taxon>
    </lineage>
</organism>